<evidence type="ECO:0000256" key="1">
    <source>
        <dbReference type="SAM" id="MobiDB-lite"/>
    </source>
</evidence>
<gene>
    <name evidence="2" type="ORF">S01H1_63633</name>
</gene>
<feature type="region of interest" description="Disordered" evidence="1">
    <location>
        <begin position="1"/>
        <end position="29"/>
    </location>
</feature>
<organism evidence="2">
    <name type="scientific">marine sediment metagenome</name>
    <dbReference type="NCBI Taxonomy" id="412755"/>
    <lineage>
        <taxon>unclassified sequences</taxon>
        <taxon>metagenomes</taxon>
        <taxon>ecological metagenomes</taxon>
    </lineage>
</organism>
<name>X0X2A8_9ZZZZ</name>
<dbReference type="EMBL" id="BARS01041894">
    <property type="protein sequence ID" value="GAG37160.1"/>
    <property type="molecule type" value="Genomic_DNA"/>
</dbReference>
<accession>X0X2A8</accession>
<reference evidence="2" key="1">
    <citation type="journal article" date="2014" name="Front. Microbiol.">
        <title>High frequency of phylogenetically diverse reductive dehalogenase-homologous genes in deep subseafloor sedimentary metagenomes.</title>
        <authorList>
            <person name="Kawai M."/>
            <person name="Futagami T."/>
            <person name="Toyoda A."/>
            <person name="Takaki Y."/>
            <person name="Nishi S."/>
            <person name="Hori S."/>
            <person name="Arai W."/>
            <person name="Tsubouchi T."/>
            <person name="Morono Y."/>
            <person name="Uchiyama I."/>
            <person name="Ito T."/>
            <person name="Fujiyama A."/>
            <person name="Inagaki F."/>
            <person name="Takami H."/>
        </authorList>
    </citation>
    <scope>NUCLEOTIDE SEQUENCE</scope>
    <source>
        <strain evidence="2">Expedition CK06-06</strain>
    </source>
</reference>
<protein>
    <submittedName>
        <fullName evidence="2">Uncharacterized protein</fullName>
    </submittedName>
</protein>
<proteinExistence type="predicted"/>
<comment type="caution">
    <text evidence="2">The sequence shown here is derived from an EMBL/GenBank/DDBJ whole genome shotgun (WGS) entry which is preliminary data.</text>
</comment>
<evidence type="ECO:0000313" key="2">
    <source>
        <dbReference type="EMBL" id="GAG37160.1"/>
    </source>
</evidence>
<dbReference type="AlphaFoldDB" id="X0X2A8"/>
<sequence>MEIEERTDDVEARLVEGANAGSSGLDLDEAELIERPQPLANGPPVDPELLNEFPLRGEAIPGAVTAPKDLVSEVAGDLWRFGHTKLVIPNLSLRVQPSALSQPSRRVRPGP</sequence>
<feature type="non-terminal residue" evidence="2">
    <location>
        <position position="111"/>
    </location>
</feature>